<name>A0A931EUP7_9ACTN</name>
<accession>A0A931EUP7</accession>
<sequence>MDVELDLRLDLRATRPYLDLGGMSGPVHTQVLLHLANALAGVSTVSAPFQSNPPANLRWHIVGEARMLQYHAAGPEELAEALRSDRWQHLCDCVRNWHDVPAERRRVAASVLTRLGFYDTVLSLVPHDDISAPLDPSAAALLLIRANALYKRDGGSALATLDILHTVHGRASSARSRVLAAIAITVHHARVSRDGELVRHWAEQALGEIDAALEGQSSDHVLHSAVLRACSFAPFFAGDMAWTEEMLDECERLALAAPDSTSELAVLKAENLHAVLETRSRAAMRTGDQDLALARARQLTEVDPEDSRVHRDLGYMLLAHSGPAAALPSFERAAALGPPFAAVAWCLVAHCRRELHNPHGAMAALVTATELDPGSITALRGITDLAHPTGEQALGTWARDRIDALLSSHTTA</sequence>
<keyword evidence="2" id="KW-1185">Reference proteome</keyword>
<organism evidence="1 2">
    <name type="scientific">Nonomuraea cypriaca</name>
    <dbReference type="NCBI Taxonomy" id="1187855"/>
    <lineage>
        <taxon>Bacteria</taxon>
        <taxon>Bacillati</taxon>
        <taxon>Actinomycetota</taxon>
        <taxon>Actinomycetes</taxon>
        <taxon>Streptosporangiales</taxon>
        <taxon>Streptosporangiaceae</taxon>
        <taxon>Nonomuraea</taxon>
    </lineage>
</organism>
<dbReference type="EMBL" id="JADOGI010000005">
    <property type="protein sequence ID" value="MBF8184774.1"/>
    <property type="molecule type" value="Genomic_DNA"/>
</dbReference>
<dbReference type="AlphaFoldDB" id="A0A931EUP7"/>
<dbReference type="Gene3D" id="1.25.40.10">
    <property type="entry name" value="Tetratricopeptide repeat domain"/>
    <property type="match status" value="1"/>
</dbReference>
<comment type="caution">
    <text evidence="1">The sequence shown here is derived from an EMBL/GenBank/DDBJ whole genome shotgun (WGS) entry which is preliminary data.</text>
</comment>
<evidence type="ECO:0000313" key="1">
    <source>
        <dbReference type="EMBL" id="MBF8184774.1"/>
    </source>
</evidence>
<evidence type="ECO:0008006" key="3">
    <source>
        <dbReference type="Google" id="ProtNLM"/>
    </source>
</evidence>
<dbReference type="Proteomes" id="UP000605361">
    <property type="component" value="Unassembled WGS sequence"/>
</dbReference>
<evidence type="ECO:0000313" key="2">
    <source>
        <dbReference type="Proteomes" id="UP000605361"/>
    </source>
</evidence>
<dbReference type="RefSeq" id="WP_195893758.1">
    <property type="nucleotide sequence ID" value="NZ_JADOGI010000005.1"/>
</dbReference>
<reference evidence="1" key="1">
    <citation type="submission" date="2020-11" db="EMBL/GenBank/DDBJ databases">
        <title>Whole-genome analyses of Nonomuraea sp. K274.</title>
        <authorList>
            <person name="Veyisoglu A."/>
        </authorList>
    </citation>
    <scope>NUCLEOTIDE SEQUENCE</scope>
    <source>
        <strain evidence="1">K274</strain>
    </source>
</reference>
<dbReference type="SUPFAM" id="SSF48452">
    <property type="entry name" value="TPR-like"/>
    <property type="match status" value="1"/>
</dbReference>
<protein>
    <recommendedName>
        <fullName evidence="3">Tetratricopeptide repeat protein</fullName>
    </recommendedName>
</protein>
<gene>
    <name evidence="1" type="ORF">ITP53_03250</name>
</gene>
<proteinExistence type="predicted"/>
<dbReference type="InterPro" id="IPR011990">
    <property type="entry name" value="TPR-like_helical_dom_sf"/>
</dbReference>